<dbReference type="InterPro" id="IPR053781">
    <property type="entry name" value="F-box_AtFBL13-like"/>
</dbReference>
<dbReference type="InterPro" id="IPR001810">
    <property type="entry name" value="F-box_dom"/>
</dbReference>
<keyword evidence="4" id="KW-1185">Reference proteome</keyword>
<reference evidence="3 4" key="1">
    <citation type="submission" date="2017-09" db="EMBL/GenBank/DDBJ databases">
        <authorList>
            <consortium name="International Durum Wheat Genome Sequencing Consortium (IDWGSC)"/>
            <person name="Milanesi L."/>
        </authorList>
    </citation>
    <scope>NUCLEOTIDE SEQUENCE [LARGE SCALE GENOMIC DNA]</scope>
    <source>
        <strain evidence="4">cv. Svevo</strain>
    </source>
</reference>
<dbReference type="PANTHER" id="PTHR34223">
    <property type="entry name" value="OS11G0201299 PROTEIN"/>
    <property type="match status" value="1"/>
</dbReference>
<name>A0A9R1PH32_TRITD</name>
<organism evidence="3 4">
    <name type="scientific">Triticum turgidum subsp. durum</name>
    <name type="common">Durum wheat</name>
    <name type="synonym">Triticum durum</name>
    <dbReference type="NCBI Taxonomy" id="4567"/>
    <lineage>
        <taxon>Eukaryota</taxon>
        <taxon>Viridiplantae</taxon>
        <taxon>Streptophyta</taxon>
        <taxon>Embryophyta</taxon>
        <taxon>Tracheophyta</taxon>
        <taxon>Spermatophyta</taxon>
        <taxon>Magnoliopsida</taxon>
        <taxon>Liliopsida</taxon>
        <taxon>Poales</taxon>
        <taxon>Poaceae</taxon>
        <taxon>BOP clade</taxon>
        <taxon>Pooideae</taxon>
        <taxon>Triticodae</taxon>
        <taxon>Triticeae</taxon>
        <taxon>Triticinae</taxon>
        <taxon>Triticum</taxon>
    </lineage>
</organism>
<dbReference type="Gramene" id="TRITD2Bv1G043380.1">
    <property type="protein sequence ID" value="TRITD2Bv1G043380.1"/>
    <property type="gene ID" value="TRITD2Bv1G043380"/>
</dbReference>
<feature type="domain" description="F-box" evidence="2">
    <location>
        <begin position="54"/>
        <end position="90"/>
    </location>
</feature>
<feature type="region of interest" description="Disordered" evidence="1">
    <location>
        <begin position="21"/>
        <end position="50"/>
    </location>
</feature>
<evidence type="ECO:0000259" key="2">
    <source>
        <dbReference type="PROSITE" id="PS50181"/>
    </source>
</evidence>
<dbReference type="SUPFAM" id="SSF52058">
    <property type="entry name" value="L domain-like"/>
    <property type="match status" value="1"/>
</dbReference>
<dbReference type="Gene3D" id="1.20.1280.50">
    <property type="match status" value="1"/>
</dbReference>
<dbReference type="PANTHER" id="PTHR34223:SF100">
    <property type="entry name" value="F-BOX DOMAIN-CONTAINING PROTEIN"/>
    <property type="match status" value="1"/>
</dbReference>
<feature type="region of interest" description="Disordered" evidence="1">
    <location>
        <begin position="298"/>
        <end position="320"/>
    </location>
</feature>
<dbReference type="Proteomes" id="UP000324705">
    <property type="component" value="Chromosome 2B"/>
</dbReference>
<dbReference type="EMBL" id="LT934114">
    <property type="protein sequence ID" value="VAH42590.1"/>
    <property type="molecule type" value="Genomic_DNA"/>
</dbReference>
<proteinExistence type="predicted"/>
<evidence type="ECO:0000313" key="3">
    <source>
        <dbReference type="EMBL" id="VAH42590.1"/>
    </source>
</evidence>
<dbReference type="InterPro" id="IPR053197">
    <property type="entry name" value="F-box_SCFL_complex_component"/>
</dbReference>
<gene>
    <name evidence="3" type="ORF">TRITD_2Bv1G043380</name>
</gene>
<dbReference type="InterPro" id="IPR036047">
    <property type="entry name" value="F-box-like_dom_sf"/>
</dbReference>
<dbReference type="SMART" id="SM00256">
    <property type="entry name" value="FBOX"/>
    <property type="match status" value="1"/>
</dbReference>
<evidence type="ECO:0000256" key="1">
    <source>
        <dbReference type="SAM" id="MobiDB-lite"/>
    </source>
</evidence>
<feature type="compositionally biased region" description="Acidic residues" evidence="1">
    <location>
        <begin position="298"/>
        <end position="315"/>
    </location>
</feature>
<protein>
    <recommendedName>
        <fullName evidence="2">F-box domain-containing protein</fullName>
    </recommendedName>
</protein>
<dbReference type="AlphaFoldDB" id="A0A9R1PH32"/>
<dbReference type="SUPFAM" id="SSF81383">
    <property type="entry name" value="F-box domain"/>
    <property type="match status" value="1"/>
</dbReference>
<dbReference type="Pfam" id="PF00646">
    <property type="entry name" value="F-box"/>
    <property type="match status" value="1"/>
</dbReference>
<evidence type="ECO:0000313" key="4">
    <source>
        <dbReference type="Proteomes" id="UP000324705"/>
    </source>
</evidence>
<dbReference type="OMA" id="NDNTYAY"/>
<dbReference type="PROSITE" id="PS50181">
    <property type="entry name" value="FBOX"/>
    <property type="match status" value="1"/>
</dbReference>
<dbReference type="CDD" id="cd22160">
    <property type="entry name" value="F-box_AtFBL13-like"/>
    <property type="match status" value="1"/>
</dbReference>
<accession>A0A9R1PH32</accession>
<sequence>MLCSVPSFKILTDKAEPRGVAKPACRSSARAEMHRSTTQRPGHRRGAGWATAKRDRLSALPDELLHHIMSFLKAWEVVRTCVLARRWRHLWASVPCVDLRVRPSTGRYGDPPEKFRDFVHRLFLLREASAPVVMLRLRSSDEEAGFTDDDTSVWMRAAIKRNARVIHLTGRCSEIASLDRVSFISCHLKVLKLSYAMLDYRILRQLSSSCTSLEVLGLKDCLVAGPRIVSASLKTLIMLECEISCAFSIAAPNLLLLHLITPYVRVPSFKNLGSLVTATIILDDSFLGDDNEYISDEDYCDGTTDDDGDDSDYNDWTESSKIHEESSLSDNVGYDDFIRFGYGHGFAEGIYRHDHHMDNYNYGGDIDNDDNTYAYSEIANDAKYGYKGKGLISSKDSIYGGYRECNDAKILGGRHILQSLSSARTLELLTDAGEVVLSRELNTCPNFGNLKTLSLGEWCMTVDFDALIFLLQHSPNIQKLFLQLKINFNAREASETCIKLRGRSFTCKDLRMVKITCSKDDGRVHKLANLFMANGIPVEKIYVRHSGSAYLRNQKQMKEFWGM</sequence>